<dbReference type="AlphaFoldDB" id="U3C928"/>
<dbReference type="RefSeq" id="WP_021708706.1">
    <property type="nucleotide sequence ID" value="NZ_BATL01000017.1"/>
</dbReference>
<comment type="caution">
    <text evidence="2">The sequence shown here is derived from an EMBL/GenBank/DDBJ whole genome shotgun (WGS) entry which is preliminary data.</text>
</comment>
<keyword evidence="3" id="KW-1185">Reference proteome</keyword>
<dbReference type="Proteomes" id="UP000016567">
    <property type="component" value="Unassembled WGS sequence"/>
</dbReference>
<evidence type="ECO:0000313" key="2">
    <source>
        <dbReference type="EMBL" id="GAD74928.1"/>
    </source>
</evidence>
<protein>
    <recommendedName>
        <fullName evidence="4">S-protein homolog</fullName>
    </recommendedName>
</protein>
<keyword evidence="1" id="KW-0732">Signal</keyword>
<accession>U3C928</accession>
<sequence length="128" mass="15006">MLKIILIVVSIIFTFCVQANTLVTTHLLCANDKGTEWDWANWSNGDYIELKGYWGSLQYKGKWIGYFTVDNKQYELLSECSCFTEQCLNYFPHPADALNNYWYLIRNADTKKFSGGYYTKFNYNPFPT</sequence>
<evidence type="ECO:0000313" key="3">
    <source>
        <dbReference type="Proteomes" id="UP000016567"/>
    </source>
</evidence>
<feature type="chain" id="PRO_5004640752" description="S-protein homolog" evidence="1">
    <location>
        <begin position="20"/>
        <end position="128"/>
    </location>
</feature>
<proteinExistence type="predicted"/>
<dbReference type="EMBL" id="BATL01000017">
    <property type="protein sequence ID" value="GAD74928.1"/>
    <property type="molecule type" value="Genomic_DNA"/>
</dbReference>
<gene>
    <name evidence="2" type="ORF">VAZ01S_017_00230</name>
</gene>
<evidence type="ECO:0008006" key="4">
    <source>
        <dbReference type="Google" id="ProtNLM"/>
    </source>
</evidence>
<organism evidence="2 3">
    <name type="scientific">Vibrio azureus NBRC 104587</name>
    <dbReference type="NCBI Taxonomy" id="1219077"/>
    <lineage>
        <taxon>Bacteria</taxon>
        <taxon>Pseudomonadati</taxon>
        <taxon>Pseudomonadota</taxon>
        <taxon>Gammaproteobacteria</taxon>
        <taxon>Vibrionales</taxon>
        <taxon>Vibrionaceae</taxon>
        <taxon>Vibrio</taxon>
    </lineage>
</organism>
<name>U3C928_9VIBR</name>
<reference evidence="2 3" key="1">
    <citation type="submission" date="2013-09" db="EMBL/GenBank/DDBJ databases">
        <title>Whole genome shotgun sequence of Vibrio azureus NBRC 104587.</title>
        <authorList>
            <person name="Isaki S."/>
            <person name="Hosoyama A."/>
            <person name="Numata M."/>
            <person name="Hashimoto M."/>
            <person name="Hosoyama Y."/>
            <person name="Tsuchikane K."/>
            <person name="Noguchi M."/>
            <person name="Hirakata S."/>
            <person name="Ichikawa N."/>
            <person name="Ohji S."/>
            <person name="Yamazoe A."/>
            <person name="Fujita N."/>
        </authorList>
    </citation>
    <scope>NUCLEOTIDE SEQUENCE [LARGE SCALE GENOMIC DNA]</scope>
    <source>
        <strain evidence="2 3">NBRC 104587</strain>
    </source>
</reference>
<evidence type="ECO:0000256" key="1">
    <source>
        <dbReference type="SAM" id="SignalP"/>
    </source>
</evidence>
<feature type="signal peptide" evidence="1">
    <location>
        <begin position="1"/>
        <end position="19"/>
    </location>
</feature>